<evidence type="ECO:0000313" key="5">
    <source>
        <dbReference type="Proteomes" id="UP001633002"/>
    </source>
</evidence>
<keyword evidence="5" id="KW-1185">Reference proteome</keyword>
<reference evidence="4 5" key="1">
    <citation type="submission" date="2024-09" db="EMBL/GenBank/DDBJ databases">
        <title>Chromosome-scale assembly of Riccia sorocarpa.</title>
        <authorList>
            <person name="Paukszto L."/>
        </authorList>
    </citation>
    <scope>NUCLEOTIDE SEQUENCE [LARGE SCALE GENOMIC DNA]</scope>
    <source>
        <strain evidence="4">LP-2024</strain>
        <tissue evidence="4">Aerial parts of the thallus</tissue>
    </source>
</reference>
<name>A0ABD3HXK7_9MARC</name>
<evidence type="ECO:0000256" key="1">
    <source>
        <dbReference type="ARBA" id="ARBA00002639"/>
    </source>
</evidence>
<dbReference type="Gene3D" id="3.40.50.1480">
    <property type="entry name" value="Adenosylhomocysteinase-like"/>
    <property type="match status" value="1"/>
</dbReference>
<dbReference type="AlphaFoldDB" id="A0ABD3HXK7"/>
<evidence type="ECO:0000256" key="2">
    <source>
        <dbReference type="ARBA" id="ARBA00022091"/>
    </source>
</evidence>
<organism evidence="4 5">
    <name type="scientific">Riccia sorocarpa</name>
    <dbReference type="NCBI Taxonomy" id="122646"/>
    <lineage>
        <taxon>Eukaryota</taxon>
        <taxon>Viridiplantae</taxon>
        <taxon>Streptophyta</taxon>
        <taxon>Embryophyta</taxon>
        <taxon>Marchantiophyta</taxon>
        <taxon>Marchantiopsida</taxon>
        <taxon>Marchantiidae</taxon>
        <taxon>Marchantiales</taxon>
        <taxon>Ricciaceae</taxon>
        <taxon>Riccia</taxon>
    </lineage>
</organism>
<dbReference type="Pfam" id="PF05221">
    <property type="entry name" value="AdoHcyase"/>
    <property type="match status" value="1"/>
</dbReference>
<dbReference type="SUPFAM" id="SSF52283">
    <property type="entry name" value="Formate/glycerate dehydrogenase catalytic domain-like"/>
    <property type="match status" value="1"/>
</dbReference>
<dbReference type="InterPro" id="IPR042172">
    <property type="entry name" value="Adenosylhomocyst_ase-like_sf"/>
</dbReference>
<gene>
    <name evidence="4" type="ORF">R1sor_010288</name>
</gene>
<comment type="function">
    <text evidence="1">Adenosylhomocysteine is a competitive inhibitor of S-adenosyl-L-methionine-dependent methyl transferase reactions; therefore adenosylhomocysteinase may play a key role in the control of methylations via regulation of the intracellular concentration of adenosylhomocysteine.</text>
</comment>
<accession>A0ABD3HXK7</accession>
<dbReference type="PANTHER" id="PTHR23420">
    <property type="entry name" value="ADENOSYLHOMOCYSTEINASE"/>
    <property type="match status" value="1"/>
</dbReference>
<comment type="caution">
    <text evidence="4">The sequence shown here is derived from an EMBL/GenBank/DDBJ whole genome shotgun (WGS) entry which is preliminary data.</text>
</comment>
<sequence>MIDGFTPFVLSDSGRYPDCQLVMSCSLTNQVIVQLESWNEWKSGKYEKKIYVLPKHLDVLPKHLDEKVAALHLKKLGAKRTKLTSEQAAYIRVPVEGSCKPAHYTLLIYILQDSTFLHKH</sequence>
<dbReference type="PANTHER" id="PTHR23420:SF0">
    <property type="entry name" value="ADENOSYLHOMOCYSTEINASE"/>
    <property type="match status" value="1"/>
</dbReference>
<evidence type="ECO:0000256" key="3">
    <source>
        <dbReference type="ARBA" id="ARBA00033091"/>
    </source>
</evidence>
<protein>
    <recommendedName>
        <fullName evidence="2">Adenosylhomocysteinase</fullName>
    </recommendedName>
    <alternativeName>
        <fullName evidence="3">S-adenosyl-L-homocysteine hydrolase</fullName>
    </alternativeName>
</protein>
<evidence type="ECO:0000313" key="4">
    <source>
        <dbReference type="EMBL" id="KAL3696212.1"/>
    </source>
</evidence>
<proteinExistence type="predicted"/>
<dbReference type="InterPro" id="IPR000043">
    <property type="entry name" value="Adenosylhomocysteinase-like"/>
</dbReference>
<dbReference type="EMBL" id="JBJQOH010000002">
    <property type="protein sequence ID" value="KAL3696212.1"/>
    <property type="molecule type" value="Genomic_DNA"/>
</dbReference>
<dbReference type="Proteomes" id="UP001633002">
    <property type="component" value="Unassembled WGS sequence"/>
</dbReference>